<protein>
    <submittedName>
        <fullName evidence="3">Hydratase</fullName>
    </submittedName>
</protein>
<evidence type="ECO:0000313" key="3">
    <source>
        <dbReference type="EMBL" id="PJK28518.1"/>
    </source>
</evidence>
<dbReference type="OrthoDB" id="9792137at2"/>
<comment type="caution">
    <text evidence="3">The sequence shown here is derived from an EMBL/GenBank/DDBJ whole genome shotgun (WGS) entry which is preliminary data.</text>
</comment>
<accession>A0A2M9FYI3</accession>
<evidence type="ECO:0000256" key="1">
    <source>
        <dbReference type="ARBA" id="ARBA00023239"/>
    </source>
</evidence>
<keyword evidence="1" id="KW-0456">Lyase</keyword>
<reference evidence="3 4" key="1">
    <citation type="submission" date="2017-11" db="EMBL/GenBank/DDBJ databases">
        <title>Draft genome sequence of Rhizobiales bacterium SY3-13.</title>
        <authorList>
            <person name="Sun C."/>
        </authorList>
    </citation>
    <scope>NUCLEOTIDE SEQUENCE [LARGE SCALE GENOMIC DNA]</scope>
    <source>
        <strain evidence="3 4">SY3-13</strain>
    </source>
</reference>
<sequence length="269" mass="28922">MKETAMTRFDHADDAATWLDEAHRAGRRYEPLPDRFRPADLAGAYDIQRAFVARLEKRGRAVHGWKIALTAETMQQMVGIDRAVGGRIAAPAILESPAEIRAADHGRVCIECEVALRLGRDLAPGGAPFAEGEIIAAVDACAAAFEIADDRNADYATLDAMSLIADNAWNGGMVLGQIHPPADPAELAAATAVLEEDGVEAGRGEGRDAMGHPYAGLRFLADEMTARGETLRAGDWVLTGTVIRTRFPAVGQTLIYRHSLLGEVRARIV</sequence>
<evidence type="ECO:0000313" key="4">
    <source>
        <dbReference type="Proteomes" id="UP000229498"/>
    </source>
</evidence>
<dbReference type="PANTHER" id="PTHR30143:SF0">
    <property type="entry name" value="2-KETO-4-PENTENOATE HYDRATASE"/>
    <property type="match status" value="1"/>
</dbReference>
<dbReference type="Proteomes" id="UP000229498">
    <property type="component" value="Unassembled WGS sequence"/>
</dbReference>
<dbReference type="InterPro" id="IPR050772">
    <property type="entry name" value="Hydratase-Decarb/MhpD_sf"/>
</dbReference>
<name>A0A2M9FYI3_9PROT</name>
<dbReference type="AlphaFoldDB" id="A0A2M9FYI3"/>
<gene>
    <name evidence="3" type="ORF">CVT23_16305</name>
</gene>
<keyword evidence="4" id="KW-1185">Reference proteome</keyword>
<dbReference type="Gene3D" id="3.90.850.10">
    <property type="entry name" value="Fumarylacetoacetase-like, C-terminal domain"/>
    <property type="match status" value="1"/>
</dbReference>
<dbReference type="PANTHER" id="PTHR30143">
    <property type="entry name" value="ACID HYDRATASE"/>
    <property type="match status" value="1"/>
</dbReference>
<organism evidence="3 4">
    <name type="scientific">Minwuia thermotolerans</name>
    <dbReference type="NCBI Taxonomy" id="2056226"/>
    <lineage>
        <taxon>Bacteria</taxon>
        <taxon>Pseudomonadati</taxon>
        <taxon>Pseudomonadota</taxon>
        <taxon>Alphaproteobacteria</taxon>
        <taxon>Minwuiales</taxon>
        <taxon>Minwuiaceae</taxon>
        <taxon>Minwuia</taxon>
    </lineage>
</organism>
<dbReference type="InterPro" id="IPR011234">
    <property type="entry name" value="Fumarylacetoacetase-like_C"/>
</dbReference>
<proteinExistence type="predicted"/>
<dbReference type="GO" id="GO:0005737">
    <property type="term" value="C:cytoplasm"/>
    <property type="evidence" value="ECO:0007669"/>
    <property type="project" value="TreeGrafter"/>
</dbReference>
<evidence type="ECO:0000259" key="2">
    <source>
        <dbReference type="Pfam" id="PF01557"/>
    </source>
</evidence>
<dbReference type="SUPFAM" id="SSF56529">
    <property type="entry name" value="FAH"/>
    <property type="match status" value="1"/>
</dbReference>
<dbReference type="GO" id="GO:0008684">
    <property type="term" value="F:2-oxopent-4-enoate hydratase activity"/>
    <property type="evidence" value="ECO:0007669"/>
    <property type="project" value="TreeGrafter"/>
</dbReference>
<feature type="domain" description="Fumarylacetoacetase-like C-terminal" evidence="2">
    <location>
        <begin position="98"/>
        <end position="268"/>
    </location>
</feature>
<dbReference type="EMBL" id="PHIG01000043">
    <property type="protein sequence ID" value="PJK28518.1"/>
    <property type="molecule type" value="Genomic_DNA"/>
</dbReference>
<dbReference type="InterPro" id="IPR036663">
    <property type="entry name" value="Fumarylacetoacetase_C_sf"/>
</dbReference>
<dbReference type="Pfam" id="PF01557">
    <property type="entry name" value="FAA_hydrolase"/>
    <property type="match status" value="1"/>
</dbReference>